<evidence type="ECO:0000313" key="2">
    <source>
        <dbReference type="Proteomes" id="UP001612915"/>
    </source>
</evidence>
<dbReference type="EMBL" id="JBITLV010000001">
    <property type="protein sequence ID" value="MFI7585965.1"/>
    <property type="molecule type" value="Genomic_DNA"/>
</dbReference>
<organism evidence="1 2">
    <name type="scientific">Spongisporangium articulatum</name>
    <dbReference type="NCBI Taxonomy" id="3362603"/>
    <lineage>
        <taxon>Bacteria</taxon>
        <taxon>Bacillati</taxon>
        <taxon>Actinomycetota</taxon>
        <taxon>Actinomycetes</taxon>
        <taxon>Kineosporiales</taxon>
        <taxon>Kineosporiaceae</taxon>
        <taxon>Spongisporangium</taxon>
    </lineage>
</organism>
<reference evidence="1 2" key="1">
    <citation type="submission" date="2024-10" db="EMBL/GenBank/DDBJ databases">
        <title>The Natural Products Discovery Center: Release of the First 8490 Sequenced Strains for Exploring Actinobacteria Biosynthetic Diversity.</title>
        <authorList>
            <person name="Kalkreuter E."/>
            <person name="Kautsar S.A."/>
            <person name="Yang D."/>
            <person name="Bader C.D."/>
            <person name="Teijaro C.N."/>
            <person name="Fluegel L."/>
            <person name="Davis C.M."/>
            <person name="Simpson J.R."/>
            <person name="Lauterbach L."/>
            <person name="Steele A.D."/>
            <person name="Gui C."/>
            <person name="Meng S."/>
            <person name="Li G."/>
            <person name="Viehrig K."/>
            <person name="Ye F."/>
            <person name="Su P."/>
            <person name="Kiefer A.F."/>
            <person name="Nichols A."/>
            <person name="Cepeda A.J."/>
            <person name="Yan W."/>
            <person name="Fan B."/>
            <person name="Jiang Y."/>
            <person name="Adhikari A."/>
            <person name="Zheng C.-J."/>
            <person name="Schuster L."/>
            <person name="Cowan T.M."/>
            <person name="Smanski M.J."/>
            <person name="Chevrette M.G."/>
            <person name="De Carvalho L.P.S."/>
            <person name="Shen B."/>
        </authorList>
    </citation>
    <scope>NUCLEOTIDE SEQUENCE [LARGE SCALE GENOMIC DNA]</scope>
    <source>
        <strain evidence="1 2">NPDC049639</strain>
    </source>
</reference>
<comment type="caution">
    <text evidence="1">The sequence shown here is derived from an EMBL/GenBank/DDBJ whole genome shotgun (WGS) entry which is preliminary data.</text>
</comment>
<keyword evidence="2" id="KW-1185">Reference proteome</keyword>
<dbReference type="Proteomes" id="UP001612915">
    <property type="component" value="Unassembled WGS sequence"/>
</dbReference>
<dbReference type="SUPFAM" id="SSF51905">
    <property type="entry name" value="FAD/NAD(P)-binding domain"/>
    <property type="match status" value="1"/>
</dbReference>
<dbReference type="RefSeq" id="WP_398274775.1">
    <property type="nucleotide sequence ID" value="NZ_JBITLV010000001.1"/>
</dbReference>
<dbReference type="Pfam" id="PF05834">
    <property type="entry name" value="Lycopene_cycl"/>
    <property type="match status" value="1"/>
</dbReference>
<proteinExistence type="predicted"/>
<name>A0ABW8AHY0_9ACTN</name>
<dbReference type="InterPro" id="IPR036188">
    <property type="entry name" value="FAD/NAD-bd_sf"/>
</dbReference>
<evidence type="ECO:0000313" key="1">
    <source>
        <dbReference type="EMBL" id="MFI7585965.1"/>
    </source>
</evidence>
<accession>A0ABW8AHY0</accession>
<sequence>MDVDVAIIGAGGAGLSLLLAFDRAYAGAGDKPRIALIDPVRHVTDDRTWCWWTDGPAPLDDLITARWRFLRLVDGHGTAREHDLGGARYVMLRSSALYAEAERAAERLGAVWIQEPVTGLDVSGTTGAPGRVPVTTASARLGARWTFDSRPAPPVRPGRTVLLQHFRGWFVRTPRPEFDPGVATLMDFTVPQPEVGVAFAYLLPTSGTEALVEYTEFSPARLDPAAYDIALRAYLNALGVIDHTVEHVEDGAIPMTDAVFARAAGPRAFRIGTAGGATRGSTGYTFAAMQRQAADVVRLFQAGRTPLPPPAYPARHRWMDAVLLRALRTGGVDGPALFSGLFAAQPPQRVTRFLDGATTYSEELAVMRSTPAWPMARAAAGDASLRAWHRLRSVLPRNHP</sequence>
<gene>
    <name evidence="1" type="ORF">ACIB24_02680</name>
</gene>
<protein>
    <submittedName>
        <fullName evidence="1">Lycopene cyclase family protein</fullName>
    </submittedName>
</protein>